<dbReference type="PROSITE" id="PS50009">
    <property type="entry name" value="RASGEF_CAT"/>
    <property type="match status" value="1"/>
</dbReference>
<dbReference type="Pfam" id="PF00617">
    <property type="entry name" value="RasGEF"/>
    <property type="match status" value="1"/>
</dbReference>
<reference evidence="5" key="1">
    <citation type="submission" date="2015-10" db="EMBL/GenBank/DDBJ databases">
        <authorList>
            <person name="Regsiter A."/>
            <person name="william w."/>
        </authorList>
    </citation>
    <scope>NUCLEOTIDE SEQUENCE</scope>
    <source>
        <strain evidence="5">Montdore</strain>
    </source>
</reference>
<dbReference type="InterPro" id="IPR001895">
    <property type="entry name" value="RASGEF_cat_dom"/>
</dbReference>
<evidence type="ECO:0000259" key="4">
    <source>
        <dbReference type="PROSITE" id="PS50009"/>
    </source>
</evidence>
<evidence type="ECO:0000256" key="1">
    <source>
        <dbReference type="ARBA" id="ARBA00022658"/>
    </source>
</evidence>
<evidence type="ECO:0000256" key="3">
    <source>
        <dbReference type="SAM" id="MobiDB-lite"/>
    </source>
</evidence>
<gene>
    <name evidence="5" type="ORF">GSTUAT00001839001</name>
</gene>
<keyword evidence="6" id="KW-1185">Reference proteome</keyword>
<organism evidence="5 6">
    <name type="scientific">Tuber aestivum</name>
    <name type="common">summer truffle</name>
    <dbReference type="NCBI Taxonomy" id="59557"/>
    <lineage>
        <taxon>Eukaryota</taxon>
        <taxon>Fungi</taxon>
        <taxon>Dikarya</taxon>
        <taxon>Ascomycota</taxon>
        <taxon>Pezizomycotina</taxon>
        <taxon>Pezizomycetes</taxon>
        <taxon>Pezizales</taxon>
        <taxon>Tuberaceae</taxon>
        <taxon>Tuber</taxon>
    </lineage>
</organism>
<feature type="domain" description="Ras-GEF" evidence="4">
    <location>
        <begin position="392"/>
        <end position="693"/>
    </location>
</feature>
<accession>A0A292Q2U7</accession>
<dbReference type="InterPro" id="IPR036964">
    <property type="entry name" value="RASGEF_cat_dom_sf"/>
</dbReference>
<evidence type="ECO:0000313" key="6">
    <source>
        <dbReference type="Proteomes" id="UP001412239"/>
    </source>
</evidence>
<dbReference type="EMBL" id="LN890962">
    <property type="protein sequence ID" value="CUS14109.1"/>
    <property type="molecule type" value="Genomic_DNA"/>
</dbReference>
<protein>
    <recommendedName>
        <fullName evidence="4">Ras-GEF domain-containing protein</fullName>
    </recommendedName>
</protein>
<dbReference type="PANTHER" id="PTHR23113:SF99">
    <property type="entry name" value="RASGEF DOMAIN-CONTAINING PROTEIN"/>
    <property type="match status" value="1"/>
</dbReference>
<dbReference type="AlphaFoldDB" id="A0A292Q2U7"/>
<dbReference type="GO" id="GO:0005085">
    <property type="term" value="F:guanyl-nucleotide exchange factor activity"/>
    <property type="evidence" value="ECO:0007669"/>
    <property type="project" value="UniProtKB-KW"/>
</dbReference>
<evidence type="ECO:0000256" key="2">
    <source>
        <dbReference type="PROSITE-ProRule" id="PRU00168"/>
    </source>
</evidence>
<keyword evidence="1 2" id="KW-0344">Guanine-nucleotide releasing factor</keyword>
<feature type="compositionally biased region" description="Basic and acidic residues" evidence="3">
    <location>
        <begin position="102"/>
        <end position="111"/>
    </location>
</feature>
<name>A0A292Q2U7_9PEZI</name>
<feature type="region of interest" description="Disordered" evidence="3">
    <location>
        <begin position="94"/>
        <end position="113"/>
    </location>
</feature>
<dbReference type="PANTHER" id="PTHR23113">
    <property type="entry name" value="GUANINE NUCLEOTIDE EXCHANGE FACTOR"/>
    <property type="match status" value="1"/>
</dbReference>
<dbReference type="InterPro" id="IPR008937">
    <property type="entry name" value="Ras-like_GEF"/>
</dbReference>
<dbReference type="SUPFAM" id="SSF48366">
    <property type="entry name" value="Ras GEF"/>
    <property type="match status" value="1"/>
</dbReference>
<dbReference type="InterPro" id="IPR023578">
    <property type="entry name" value="Ras_GEF_dom_sf"/>
</dbReference>
<dbReference type="GO" id="GO:0007264">
    <property type="term" value="P:small GTPase-mediated signal transduction"/>
    <property type="evidence" value="ECO:0007669"/>
    <property type="project" value="InterPro"/>
</dbReference>
<proteinExistence type="predicted"/>
<evidence type="ECO:0000313" key="5">
    <source>
        <dbReference type="EMBL" id="CUS14109.1"/>
    </source>
</evidence>
<sequence length="750" mass="84371">MAQGDRWLFPPSALKAVKKNEPDARTGVVLPGLAICNSLIGPRRPGSWAPSDATNSVNETFVHLLRQPGSIRAPRRSQTIRLKIPVFSIGRTDSLEIPQHPSKGEVGRAEDTGTQAQLVQSWGAPGSVSRWSSSDEGGQADPQKLLRATLSKRFKGISASPTKMNAEEPRENPEKKGFITDDAEINEPSHGVFTYFGDSNAKPCLPAAGEVLHVRGLQGSECLALENIDGIARVVAGNLQCFAAEIGHPSFCLEDCESFMKIMVFCGSVFIGRIPLLNELARQIVASQGKPDRQLNICRFIAYWQKEKPEDFFTEQVGNARYDVLQALKITGNTTAAKLLADSCIEHQQDYTEYVKFAHSQKAGWVPFRDLVFAYRRLVTPELCAKGLTGMDYEDLAKYLAIMDLLLFRDASEVSTLDEWWKEKQDESKPRYHYNDLWTAEKDTHWWWAVERVQRQLVRAEMIKILAIPYPFFESVLKTAQITHWTRLEIVQLETVKERAKMIEIFIDTAESLLRKSSLNSAHCIGEALTTPLIRSLGRSWGLVGEAQHARFNVIKTFLEDGLAPQIPRGPVIPYYPDFLELVTRLYEENDRSNRLSTMPANLAHKDVLLNDFGSFSEGGKTNLGMLSNYPGILHKSIDLAKYRILLTTVQEHQELASKDYKFCGMITRDCFGLRLHLSGPTNYRSLNRLENKVTVDSHKGRLNDLSKLVETRMLEAWALLAITDISPRLLTPEIKRDILLQGLFKLTGE</sequence>
<dbReference type="Gene3D" id="1.10.840.10">
    <property type="entry name" value="Ras guanine-nucleotide exchange factors catalytic domain"/>
    <property type="match status" value="1"/>
</dbReference>
<dbReference type="Proteomes" id="UP001412239">
    <property type="component" value="Unassembled WGS sequence"/>
</dbReference>
<feature type="region of interest" description="Disordered" evidence="3">
    <location>
        <begin position="121"/>
        <end position="141"/>
    </location>
</feature>